<sequence>MYSFVFTHDAHVIEPDDLVSKHLPERYRSSALNVKRSDGYVAYCAGDNVIYHMKLDRKDGDISRSEVDVETKRAGKMPGGRDIGFRLKQMADAGVDSSIIFSGLLGFAGALEPGPCLAHMQIFNDWCIDHFKAMPHTFVPNAMLPAYSPEAAVQEFRRVLDLGYRSVMVSIEAPEGAPNYIDTAWDPLWALAKDSGTPLTMHSGTSTRPIRYRAAGAACMNYFTLGLIAQESIASLVVSGVFDRHPRLRLVNCESGADWLLWMGERLDEVYLGHHAYTYPKLKRLPSETLYEHVIATTHRERGCIRTRHLTGLDCVIWSDDYPHAEGCYPNTRSILNGLFDGIEISQREKDLIVGGTAARLYHLDPVKARAEKEQFLKLTA</sequence>
<keyword evidence="4" id="KW-1185">Reference proteome</keyword>
<dbReference type="RefSeq" id="WP_124152021.1">
    <property type="nucleotide sequence ID" value="NZ_RQIS01000011.1"/>
</dbReference>
<accession>A0A3N6MST0</accession>
<keyword evidence="3" id="KW-0378">Hydrolase</keyword>
<dbReference type="AlphaFoldDB" id="A0A3N6MST0"/>
<keyword evidence="1" id="KW-0456">Lyase</keyword>
<organism evidence="3 4">
    <name type="scientific">Paraburkholderia dinghuensis</name>
    <dbReference type="NCBI Taxonomy" id="2305225"/>
    <lineage>
        <taxon>Bacteria</taxon>
        <taxon>Pseudomonadati</taxon>
        <taxon>Pseudomonadota</taxon>
        <taxon>Betaproteobacteria</taxon>
        <taxon>Burkholderiales</taxon>
        <taxon>Burkholderiaceae</taxon>
        <taxon>Paraburkholderia</taxon>
    </lineage>
</organism>
<dbReference type="EMBL" id="RQIS01000011">
    <property type="protein sequence ID" value="RQH04885.1"/>
    <property type="molecule type" value="Genomic_DNA"/>
</dbReference>
<dbReference type="SUPFAM" id="SSF51556">
    <property type="entry name" value="Metallo-dependent hydrolases"/>
    <property type="match status" value="1"/>
</dbReference>
<reference evidence="3 4" key="1">
    <citation type="submission" date="2018-11" db="EMBL/GenBank/DDBJ databases">
        <title>Paraburkholderia sp. DHOA04, isolated from soil.</title>
        <authorList>
            <person name="Gao Z.-H."/>
            <person name="Qiu L.-H."/>
            <person name="Fu J.-C."/>
        </authorList>
    </citation>
    <scope>NUCLEOTIDE SEQUENCE [LARGE SCALE GENOMIC DNA]</scope>
    <source>
        <strain evidence="3 4">DHOA04</strain>
    </source>
</reference>
<proteinExistence type="predicted"/>
<dbReference type="InterPro" id="IPR006680">
    <property type="entry name" value="Amidohydro-rel"/>
</dbReference>
<dbReference type="InterPro" id="IPR032466">
    <property type="entry name" value="Metal_Hydrolase"/>
</dbReference>
<dbReference type="InterPro" id="IPR032465">
    <property type="entry name" value="ACMSD"/>
</dbReference>
<dbReference type="Gene3D" id="3.20.20.140">
    <property type="entry name" value="Metal-dependent hydrolases"/>
    <property type="match status" value="1"/>
</dbReference>
<dbReference type="GO" id="GO:0016787">
    <property type="term" value="F:hydrolase activity"/>
    <property type="evidence" value="ECO:0007669"/>
    <property type="project" value="UniProtKB-KW"/>
</dbReference>
<evidence type="ECO:0000313" key="4">
    <source>
        <dbReference type="Proteomes" id="UP000272778"/>
    </source>
</evidence>
<evidence type="ECO:0000259" key="2">
    <source>
        <dbReference type="Pfam" id="PF04909"/>
    </source>
</evidence>
<evidence type="ECO:0000313" key="3">
    <source>
        <dbReference type="EMBL" id="RQH04885.1"/>
    </source>
</evidence>
<gene>
    <name evidence="3" type="ORF">D1Y85_15805</name>
</gene>
<dbReference type="Proteomes" id="UP000272778">
    <property type="component" value="Unassembled WGS sequence"/>
</dbReference>
<dbReference type="Pfam" id="PF04909">
    <property type="entry name" value="Amidohydro_2"/>
    <property type="match status" value="1"/>
</dbReference>
<evidence type="ECO:0000256" key="1">
    <source>
        <dbReference type="ARBA" id="ARBA00023239"/>
    </source>
</evidence>
<dbReference type="PANTHER" id="PTHR21240">
    <property type="entry name" value="2-AMINO-3-CARBOXYLMUCONATE-6-SEMIALDEHYDE DECARBOXYLASE"/>
    <property type="match status" value="1"/>
</dbReference>
<protein>
    <submittedName>
        <fullName evidence="3">Amidohydrolase</fullName>
    </submittedName>
</protein>
<dbReference type="PANTHER" id="PTHR21240:SF28">
    <property type="entry name" value="ISO-OROTATE DECARBOXYLASE (EUROFUNG)"/>
    <property type="match status" value="1"/>
</dbReference>
<dbReference type="GO" id="GO:0016831">
    <property type="term" value="F:carboxy-lyase activity"/>
    <property type="evidence" value="ECO:0007669"/>
    <property type="project" value="InterPro"/>
</dbReference>
<name>A0A3N6MST0_9BURK</name>
<dbReference type="GO" id="GO:0005737">
    <property type="term" value="C:cytoplasm"/>
    <property type="evidence" value="ECO:0007669"/>
    <property type="project" value="TreeGrafter"/>
</dbReference>
<dbReference type="GO" id="GO:0019748">
    <property type="term" value="P:secondary metabolic process"/>
    <property type="evidence" value="ECO:0007669"/>
    <property type="project" value="TreeGrafter"/>
</dbReference>
<feature type="domain" description="Amidohydrolase-related" evidence="2">
    <location>
        <begin position="123"/>
        <end position="364"/>
    </location>
</feature>
<comment type="caution">
    <text evidence="3">The sequence shown here is derived from an EMBL/GenBank/DDBJ whole genome shotgun (WGS) entry which is preliminary data.</text>
</comment>
<dbReference type="OrthoDB" id="8673173at2"/>